<feature type="region of interest" description="Disordered" evidence="2">
    <location>
        <begin position="34"/>
        <end position="53"/>
    </location>
</feature>
<dbReference type="Gene3D" id="3.20.20.140">
    <property type="entry name" value="Metal-dependent hydrolases"/>
    <property type="match status" value="1"/>
</dbReference>
<proteinExistence type="inferred from homology"/>
<keyword evidence="4" id="KW-1185">Reference proteome</keyword>
<comment type="caution">
    <text evidence="3">The sequence shown here is derived from an EMBL/GenBank/DDBJ whole genome shotgun (WGS) entry which is preliminary data.</text>
</comment>
<dbReference type="InterPro" id="IPR006329">
    <property type="entry name" value="AMPD"/>
</dbReference>
<evidence type="ECO:0000256" key="2">
    <source>
        <dbReference type="SAM" id="MobiDB-lite"/>
    </source>
</evidence>
<feature type="compositionally biased region" description="Basic and acidic residues" evidence="2">
    <location>
        <begin position="34"/>
        <end position="44"/>
    </location>
</feature>
<comment type="similarity">
    <text evidence="1">Belongs to the metallo-dependent hydrolases superfamily. Adenosine and AMP deaminases family.</text>
</comment>
<dbReference type="Proteomes" id="UP001558652">
    <property type="component" value="Unassembled WGS sequence"/>
</dbReference>
<name>A0ABD0XUC8_9HEMI</name>
<evidence type="ECO:0000313" key="3">
    <source>
        <dbReference type="EMBL" id="KAL1114902.1"/>
    </source>
</evidence>
<dbReference type="EMBL" id="JBFDAA010000021">
    <property type="protein sequence ID" value="KAL1114902.1"/>
    <property type="molecule type" value="Genomic_DNA"/>
</dbReference>
<dbReference type="SUPFAM" id="SSF51556">
    <property type="entry name" value="Metallo-dependent hydrolases"/>
    <property type="match status" value="1"/>
</dbReference>
<reference evidence="3 4" key="1">
    <citation type="submission" date="2024-07" db="EMBL/GenBank/DDBJ databases">
        <title>Chromosome-level genome assembly of the water stick insect Ranatra chinensis (Heteroptera: Nepidae).</title>
        <authorList>
            <person name="Liu X."/>
        </authorList>
    </citation>
    <scope>NUCLEOTIDE SEQUENCE [LARGE SCALE GENOMIC DNA]</scope>
    <source>
        <strain evidence="3">Cailab_2021Rc</strain>
        <tissue evidence="3">Muscle</tissue>
    </source>
</reference>
<evidence type="ECO:0000256" key="1">
    <source>
        <dbReference type="ARBA" id="ARBA00006676"/>
    </source>
</evidence>
<organism evidence="3 4">
    <name type="scientific">Ranatra chinensis</name>
    <dbReference type="NCBI Taxonomy" id="642074"/>
    <lineage>
        <taxon>Eukaryota</taxon>
        <taxon>Metazoa</taxon>
        <taxon>Ecdysozoa</taxon>
        <taxon>Arthropoda</taxon>
        <taxon>Hexapoda</taxon>
        <taxon>Insecta</taxon>
        <taxon>Pterygota</taxon>
        <taxon>Neoptera</taxon>
        <taxon>Paraneoptera</taxon>
        <taxon>Hemiptera</taxon>
        <taxon>Heteroptera</taxon>
        <taxon>Panheteroptera</taxon>
        <taxon>Nepomorpha</taxon>
        <taxon>Nepidae</taxon>
        <taxon>Ranatrinae</taxon>
        <taxon>Ranatra</taxon>
    </lineage>
</organism>
<dbReference type="InterPro" id="IPR032466">
    <property type="entry name" value="Metal_Hydrolase"/>
</dbReference>
<evidence type="ECO:0000313" key="4">
    <source>
        <dbReference type="Proteomes" id="UP001558652"/>
    </source>
</evidence>
<dbReference type="AlphaFoldDB" id="A0ABD0XUC8"/>
<gene>
    <name evidence="3" type="ORF">AAG570_007726</name>
</gene>
<protein>
    <submittedName>
        <fullName evidence="3">Uncharacterized protein</fullName>
    </submittedName>
</protein>
<dbReference type="Pfam" id="PF19326">
    <property type="entry name" value="AMP_deaminase"/>
    <property type="match status" value="1"/>
</dbReference>
<sequence length="114" mass="12962">MAISMQSFPMITYRFLRSKNSRIPRKFKSNIQHEDKKTIADHPVHAPANRGDPWECKLPTPKGYVIAAKAGVFQVYENEAAREAGTPLNYPFLDLETFVYDMNKLCTMIADGPL</sequence>
<accession>A0ABD0XUC8</accession>